<dbReference type="EMBL" id="FIZP01000006">
    <property type="protein sequence ID" value="CZE48222.1"/>
    <property type="molecule type" value="Genomic_DNA"/>
</dbReference>
<keyword evidence="12" id="KW-0472">Membrane</keyword>
<accession>A0A128EIM9</accession>
<proteinExistence type="inferred from homology"/>
<dbReference type="NCBIfam" id="NF003649">
    <property type="entry name" value="PRK05286.2-2"/>
    <property type="match status" value="1"/>
</dbReference>
<dbReference type="CDD" id="cd04738">
    <property type="entry name" value="DHOD_2_like"/>
    <property type="match status" value="1"/>
</dbReference>
<organism evidence="16 17">
    <name type="scientific">Campylobacter geochelonis</name>
    <dbReference type="NCBI Taxonomy" id="1780362"/>
    <lineage>
        <taxon>Bacteria</taxon>
        <taxon>Pseudomonadati</taxon>
        <taxon>Campylobacterota</taxon>
        <taxon>Epsilonproteobacteria</taxon>
        <taxon>Campylobacterales</taxon>
        <taxon>Campylobacteraceae</taxon>
        <taxon>Campylobacter</taxon>
    </lineage>
</organism>
<dbReference type="AlphaFoldDB" id="A0A128EIM9"/>
<evidence type="ECO:0000256" key="12">
    <source>
        <dbReference type="ARBA" id="ARBA00023136"/>
    </source>
</evidence>
<dbReference type="InterPro" id="IPR050074">
    <property type="entry name" value="DHO_dehydrogenase"/>
</dbReference>
<dbReference type="GO" id="GO:0006207">
    <property type="term" value="P:'de novo' pyrimidine nucleobase biosynthetic process"/>
    <property type="evidence" value="ECO:0007669"/>
    <property type="project" value="UniProtKB-UniRule"/>
</dbReference>
<comment type="function">
    <text evidence="2">Catalyzes the conversion of dihydroorotate to orotate with quinone as electron acceptor.</text>
</comment>
<dbReference type="GO" id="GO:0044205">
    <property type="term" value="P:'de novo' UMP biosynthetic process"/>
    <property type="evidence" value="ECO:0007669"/>
    <property type="project" value="UniProtKB-UniPathway"/>
</dbReference>
<dbReference type="InterPro" id="IPR005720">
    <property type="entry name" value="Dihydroorotate_DH_cat"/>
</dbReference>
<comment type="similarity">
    <text evidence="5">Belongs to the dihydroorotate dehydrogenase family. Type 2 subfamily.</text>
</comment>
<evidence type="ECO:0000256" key="6">
    <source>
        <dbReference type="ARBA" id="ARBA00012791"/>
    </source>
</evidence>
<dbReference type="EC" id="1.3.5.2" evidence="6 14"/>
<evidence type="ECO:0000256" key="11">
    <source>
        <dbReference type="ARBA" id="ARBA00023002"/>
    </source>
</evidence>
<evidence type="ECO:0000313" key="17">
    <source>
        <dbReference type="Proteomes" id="UP000069632"/>
    </source>
</evidence>
<evidence type="ECO:0000259" key="15">
    <source>
        <dbReference type="Pfam" id="PF01180"/>
    </source>
</evidence>
<dbReference type="OrthoDB" id="9802377at2"/>
<dbReference type="PROSITE" id="PS00911">
    <property type="entry name" value="DHODEHASE_1"/>
    <property type="match status" value="1"/>
</dbReference>
<keyword evidence="8" id="KW-0285">Flavoprotein</keyword>
<name>A0A128EIM9_9BACT</name>
<evidence type="ECO:0000256" key="8">
    <source>
        <dbReference type="ARBA" id="ARBA00022630"/>
    </source>
</evidence>
<dbReference type="PANTHER" id="PTHR48109:SF4">
    <property type="entry name" value="DIHYDROOROTATE DEHYDROGENASE (QUINONE), MITOCHONDRIAL"/>
    <property type="match status" value="1"/>
</dbReference>
<evidence type="ECO:0000256" key="4">
    <source>
        <dbReference type="ARBA" id="ARBA00005161"/>
    </source>
</evidence>
<dbReference type="PIRSF" id="PIRSF000164">
    <property type="entry name" value="DHO_oxidase"/>
    <property type="match status" value="1"/>
</dbReference>
<keyword evidence="11 16" id="KW-0560">Oxidoreductase</keyword>
<gene>
    <name evidence="16" type="primary">pyrD</name>
    <name evidence="16" type="ORF">ERS672216_01302</name>
</gene>
<dbReference type="PROSITE" id="PS00912">
    <property type="entry name" value="DHODEHASE_2"/>
    <property type="match status" value="1"/>
</dbReference>
<dbReference type="PANTHER" id="PTHR48109">
    <property type="entry name" value="DIHYDROOROTATE DEHYDROGENASE (QUINONE), MITOCHONDRIAL-RELATED"/>
    <property type="match status" value="1"/>
</dbReference>
<dbReference type="InterPro" id="IPR005719">
    <property type="entry name" value="Dihydroorotate_DH_2"/>
</dbReference>
<dbReference type="UniPathway" id="UPA00070">
    <property type="reaction ID" value="UER00946"/>
</dbReference>
<dbReference type="Gene3D" id="3.20.20.70">
    <property type="entry name" value="Aldolase class I"/>
    <property type="match status" value="1"/>
</dbReference>
<protein>
    <recommendedName>
        <fullName evidence="7 14">Dihydroorotate dehydrogenase (quinone)</fullName>
        <ecNumber evidence="6 14">1.3.5.2</ecNumber>
    </recommendedName>
</protein>
<reference evidence="16 17" key="1">
    <citation type="submission" date="2016-02" db="EMBL/GenBank/DDBJ databases">
        <authorList>
            <consortium name="Pathogen Informatics"/>
        </authorList>
    </citation>
    <scope>NUCLEOTIDE SEQUENCE [LARGE SCALE GENOMIC DNA]</scope>
    <source>
        <strain evidence="16 17">RC20</strain>
    </source>
</reference>
<evidence type="ECO:0000313" key="16">
    <source>
        <dbReference type="EMBL" id="CZE48222.1"/>
    </source>
</evidence>
<evidence type="ECO:0000256" key="5">
    <source>
        <dbReference type="ARBA" id="ARBA00005359"/>
    </source>
</evidence>
<feature type="domain" description="Dihydroorotate dehydrogenase catalytic" evidence="15">
    <location>
        <begin position="51"/>
        <end position="336"/>
    </location>
</feature>
<evidence type="ECO:0000256" key="3">
    <source>
        <dbReference type="ARBA" id="ARBA00004370"/>
    </source>
</evidence>
<evidence type="ECO:0000256" key="10">
    <source>
        <dbReference type="ARBA" id="ARBA00022975"/>
    </source>
</evidence>
<dbReference type="SUPFAM" id="SSF51395">
    <property type="entry name" value="FMN-linked oxidoreductases"/>
    <property type="match status" value="1"/>
</dbReference>
<sequence>MFDYSTLKKIFFKFQPETAHNIAEFGLKSTNLFPGILSFVANKFVINDKALHQNLMGANFYNPVGLAGGFDKNATMLRPLASLGFGYMEFGTITPKAQSGNEKPRLFRLVEDESIQNAMGFNNDGCEAVKKNVEKIYPFAVPLIANIGKNKITPNENAIDDYEFLTREFSDFCNMFLINVSSPNTPNLRDLQDESFINEIFSSLQKITTKPIIFKIAADLEHDKAISLCKTAANAGAAAIVINNTSIDYSLLPNIKEQKGGISGKLITQKSRELFKAVADELYGETVLISCGGIDSAKEAYNRIKMGANLVQIYTSFIFKGPSIVKDINEGLLKLLKDDGFTHISQAVGVDVKKG</sequence>
<dbReference type="GO" id="GO:0005737">
    <property type="term" value="C:cytoplasm"/>
    <property type="evidence" value="ECO:0007669"/>
    <property type="project" value="InterPro"/>
</dbReference>
<comment type="catalytic activity">
    <reaction evidence="13">
        <text>(S)-dihydroorotate + a quinone = orotate + a quinol</text>
        <dbReference type="Rhea" id="RHEA:30187"/>
        <dbReference type="ChEBI" id="CHEBI:24646"/>
        <dbReference type="ChEBI" id="CHEBI:30839"/>
        <dbReference type="ChEBI" id="CHEBI:30864"/>
        <dbReference type="ChEBI" id="CHEBI:132124"/>
        <dbReference type="EC" id="1.3.5.2"/>
    </reaction>
</comment>
<keyword evidence="17" id="KW-1185">Reference proteome</keyword>
<dbReference type="NCBIfam" id="TIGR01036">
    <property type="entry name" value="pyrD_sub2"/>
    <property type="match status" value="1"/>
</dbReference>
<evidence type="ECO:0000256" key="2">
    <source>
        <dbReference type="ARBA" id="ARBA00003125"/>
    </source>
</evidence>
<dbReference type="InterPro" id="IPR013785">
    <property type="entry name" value="Aldolase_TIM"/>
</dbReference>
<evidence type="ECO:0000256" key="9">
    <source>
        <dbReference type="ARBA" id="ARBA00022643"/>
    </source>
</evidence>
<evidence type="ECO:0000256" key="14">
    <source>
        <dbReference type="NCBIfam" id="TIGR01036"/>
    </source>
</evidence>
<dbReference type="InterPro" id="IPR012135">
    <property type="entry name" value="Dihydroorotate_DH_1_2"/>
</dbReference>
<dbReference type="Proteomes" id="UP000069632">
    <property type="component" value="Unassembled WGS sequence"/>
</dbReference>
<comment type="cofactor">
    <cofactor evidence="1">
        <name>FMN</name>
        <dbReference type="ChEBI" id="CHEBI:58210"/>
    </cofactor>
</comment>
<evidence type="ECO:0000256" key="13">
    <source>
        <dbReference type="ARBA" id="ARBA00048639"/>
    </source>
</evidence>
<evidence type="ECO:0000256" key="7">
    <source>
        <dbReference type="ARBA" id="ARBA00018366"/>
    </source>
</evidence>
<keyword evidence="10" id="KW-0665">Pyrimidine biosynthesis</keyword>
<comment type="subcellular location">
    <subcellularLocation>
        <location evidence="3">Membrane</location>
    </subcellularLocation>
</comment>
<dbReference type="InterPro" id="IPR001295">
    <property type="entry name" value="Dihydroorotate_DH_CS"/>
</dbReference>
<evidence type="ECO:0000256" key="1">
    <source>
        <dbReference type="ARBA" id="ARBA00001917"/>
    </source>
</evidence>
<dbReference type="Pfam" id="PF01180">
    <property type="entry name" value="DHO_dh"/>
    <property type="match status" value="1"/>
</dbReference>
<dbReference type="GO" id="GO:0005886">
    <property type="term" value="C:plasma membrane"/>
    <property type="evidence" value="ECO:0007669"/>
    <property type="project" value="TreeGrafter"/>
</dbReference>
<dbReference type="GO" id="GO:0106430">
    <property type="term" value="F:dihydroorotate dehydrogenase (quinone) activity"/>
    <property type="evidence" value="ECO:0007669"/>
    <property type="project" value="UniProtKB-EC"/>
</dbReference>
<dbReference type="NCBIfam" id="NF003652">
    <property type="entry name" value="PRK05286.2-5"/>
    <property type="match status" value="1"/>
</dbReference>
<dbReference type="RefSeq" id="WP_075540320.1">
    <property type="nucleotide sequence ID" value="NZ_CP053844.1"/>
</dbReference>
<comment type="pathway">
    <text evidence="4">Pyrimidine metabolism; UMP biosynthesis via de novo pathway; orotate from (S)-dihydroorotate (quinone route): step 1/1.</text>
</comment>
<keyword evidence="9" id="KW-0288">FMN</keyword>